<organism evidence="1 2">
    <name type="scientific">Caerostris extrusa</name>
    <name type="common">Bark spider</name>
    <name type="synonym">Caerostris bankana</name>
    <dbReference type="NCBI Taxonomy" id="172846"/>
    <lineage>
        <taxon>Eukaryota</taxon>
        <taxon>Metazoa</taxon>
        <taxon>Ecdysozoa</taxon>
        <taxon>Arthropoda</taxon>
        <taxon>Chelicerata</taxon>
        <taxon>Arachnida</taxon>
        <taxon>Araneae</taxon>
        <taxon>Araneomorphae</taxon>
        <taxon>Entelegynae</taxon>
        <taxon>Araneoidea</taxon>
        <taxon>Araneidae</taxon>
        <taxon>Caerostris</taxon>
    </lineage>
</organism>
<keyword evidence="2" id="KW-1185">Reference proteome</keyword>
<comment type="caution">
    <text evidence="1">The sequence shown here is derived from an EMBL/GenBank/DDBJ whole genome shotgun (WGS) entry which is preliminary data.</text>
</comment>
<accession>A0AAV4NR86</accession>
<sequence>MFYLRNDERLNSNAVRHHSAGTSHLTEDTLTHLTANSMADHKHHDRGVISGDRGGHLVRSIAAEMFYLRNDERLNSNAVRHHSAGTSHLTERYFDTFDCKFYGGDHKHHDRCSMTYL</sequence>
<dbReference type="AlphaFoldDB" id="A0AAV4NR86"/>
<protein>
    <submittedName>
        <fullName evidence="1">Uncharacterized protein</fullName>
    </submittedName>
</protein>
<name>A0AAV4NR86_CAEEX</name>
<evidence type="ECO:0000313" key="1">
    <source>
        <dbReference type="EMBL" id="GIX86944.1"/>
    </source>
</evidence>
<evidence type="ECO:0000313" key="2">
    <source>
        <dbReference type="Proteomes" id="UP001054945"/>
    </source>
</evidence>
<gene>
    <name evidence="1" type="ORF">CEXT_254591</name>
</gene>
<dbReference type="EMBL" id="BPLR01003633">
    <property type="protein sequence ID" value="GIX86944.1"/>
    <property type="molecule type" value="Genomic_DNA"/>
</dbReference>
<dbReference type="Proteomes" id="UP001054945">
    <property type="component" value="Unassembled WGS sequence"/>
</dbReference>
<reference evidence="1 2" key="1">
    <citation type="submission" date="2021-06" db="EMBL/GenBank/DDBJ databases">
        <title>Caerostris extrusa draft genome.</title>
        <authorList>
            <person name="Kono N."/>
            <person name="Arakawa K."/>
        </authorList>
    </citation>
    <scope>NUCLEOTIDE SEQUENCE [LARGE SCALE GENOMIC DNA]</scope>
</reference>
<proteinExistence type="predicted"/>